<feature type="compositionally biased region" description="Polar residues" evidence="1">
    <location>
        <begin position="289"/>
        <end position="310"/>
    </location>
</feature>
<dbReference type="PANTHER" id="PTHR15615">
    <property type="match status" value="1"/>
</dbReference>
<dbReference type="FunFam" id="1.10.472.10:FF:000085">
    <property type="entry name" value="Pho80p cyclin"/>
    <property type="match status" value="1"/>
</dbReference>
<dbReference type="Gene3D" id="1.10.472.10">
    <property type="entry name" value="Cyclin-like"/>
    <property type="match status" value="1"/>
</dbReference>
<dbReference type="GO" id="GO:0005634">
    <property type="term" value="C:nucleus"/>
    <property type="evidence" value="ECO:0007669"/>
    <property type="project" value="TreeGrafter"/>
</dbReference>
<name>A0A9P7B4E1_MAUEX</name>
<comment type="caution">
    <text evidence="2">The sequence shown here is derived from an EMBL/GenBank/DDBJ whole genome shotgun (WGS) entry which is preliminary data.</text>
</comment>
<gene>
    <name evidence="2" type="ORF">C6P45_002402</name>
</gene>
<feature type="compositionally biased region" description="Polar residues" evidence="1">
    <location>
        <begin position="256"/>
        <end position="277"/>
    </location>
</feature>
<evidence type="ECO:0008006" key="4">
    <source>
        <dbReference type="Google" id="ProtNLM"/>
    </source>
</evidence>
<protein>
    <recommendedName>
        <fullName evidence="4">Cyclin-domain-containing protein</fullName>
    </recommendedName>
</protein>
<feature type="compositionally biased region" description="Basic and acidic residues" evidence="1">
    <location>
        <begin position="244"/>
        <end position="255"/>
    </location>
</feature>
<dbReference type="AlphaFoldDB" id="A0A9P7B4E1"/>
<dbReference type="InterPro" id="IPR036915">
    <property type="entry name" value="Cyclin-like_sf"/>
</dbReference>
<evidence type="ECO:0000313" key="3">
    <source>
        <dbReference type="Proteomes" id="UP000750334"/>
    </source>
</evidence>
<dbReference type="Pfam" id="PF08613">
    <property type="entry name" value="Cyclin"/>
    <property type="match status" value="1"/>
</dbReference>
<dbReference type="InterPro" id="IPR013922">
    <property type="entry name" value="Cyclin_PHO80-like"/>
</dbReference>
<dbReference type="PANTHER" id="PTHR15615:SF117">
    <property type="entry name" value="PHO85 CYCLIN PHO80"/>
    <property type="match status" value="1"/>
</dbReference>
<reference evidence="2 3" key="1">
    <citation type="submission" date="2020-11" db="EMBL/GenBank/DDBJ databases">
        <title>Kefir isolates.</title>
        <authorList>
            <person name="Marcisauskas S."/>
            <person name="Kim Y."/>
            <person name="Blasche S."/>
        </authorList>
    </citation>
    <scope>NUCLEOTIDE SEQUENCE [LARGE SCALE GENOMIC DNA]</scope>
    <source>
        <strain evidence="2 3">OG2</strain>
    </source>
</reference>
<evidence type="ECO:0000313" key="2">
    <source>
        <dbReference type="EMBL" id="KAG0657628.1"/>
    </source>
</evidence>
<dbReference type="OrthoDB" id="337735at2759"/>
<feature type="region of interest" description="Disordered" evidence="1">
    <location>
        <begin position="242"/>
        <end position="327"/>
    </location>
</feature>
<dbReference type="EMBL" id="PUHR01000232">
    <property type="protein sequence ID" value="KAG0657628.1"/>
    <property type="molecule type" value="Genomic_DNA"/>
</dbReference>
<sequence length="327" mass="36963">MSTPSSGTTQVNNNNNNNNDINDTPTVFLPINFLKCSRSDLIVLISRMLVFLIQINDNNAKAEEQKDESAETKLTRFHSSTPPNISIYNYLIRLTKYSALESAVLLSSVYYIDLLSSIYPAFTLNSLTAHRYLLTATSVASKGLCDSCCTNAHYAKVGGVQCSELNILEEEFLRKVNYRVIPRDDNIMLCKFEHQQHEFSTTSLNVMPKEFEQPMLQRNSGYNVLGMYYRKMILLIGSFSSSPDKSRKVDYKLEEPQSNLNNTSNAKVELDLSQNGNPRPANKRPYEMSSGNNSDAGTYQRNAKNNVSEMNHNKKLATTEIKMRSND</sequence>
<dbReference type="GO" id="GO:0000307">
    <property type="term" value="C:cyclin-dependent protein kinase holoenzyme complex"/>
    <property type="evidence" value="ECO:0007669"/>
    <property type="project" value="TreeGrafter"/>
</dbReference>
<dbReference type="Proteomes" id="UP000750334">
    <property type="component" value="Unassembled WGS sequence"/>
</dbReference>
<dbReference type="GO" id="GO:0016538">
    <property type="term" value="F:cyclin-dependent protein serine/threonine kinase regulator activity"/>
    <property type="evidence" value="ECO:0007669"/>
    <property type="project" value="TreeGrafter"/>
</dbReference>
<proteinExistence type="predicted"/>
<organism evidence="2 3">
    <name type="scientific">Maudiozyma exigua</name>
    <name type="common">Yeast</name>
    <name type="synonym">Kazachstania exigua</name>
    <dbReference type="NCBI Taxonomy" id="34358"/>
    <lineage>
        <taxon>Eukaryota</taxon>
        <taxon>Fungi</taxon>
        <taxon>Dikarya</taxon>
        <taxon>Ascomycota</taxon>
        <taxon>Saccharomycotina</taxon>
        <taxon>Saccharomycetes</taxon>
        <taxon>Saccharomycetales</taxon>
        <taxon>Saccharomycetaceae</taxon>
        <taxon>Maudiozyma</taxon>
    </lineage>
</organism>
<dbReference type="GO" id="GO:0019901">
    <property type="term" value="F:protein kinase binding"/>
    <property type="evidence" value="ECO:0007669"/>
    <property type="project" value="InterPro"/>
</dbReference>
<keyword evidence="3" id="KW-1185">Reference proteome</keyword>
<dbReference type="SUPFAM" id="SSF47954">
    <property type="entry name" value="Cyclin-like"/>
    <property type="match status" value="1"/>
</dbReference>
<dbReference type="CDD" id="cd20558">
    <property type="entry name" value="CYCLIN_ScPCL7-like"/>
    <property type="match status" value="1"/>
</dbReference>
<accession>A0A9P7B4E1</accession>
<evidence type="ECO:0000256" key="1">
    <source>
        <dbReference type="SAM" id="MobiDB-lite"/>
    </source>
</evidence>